<reference evidence="4 5" key="1">
    <citation type="submission" date="2017-08" db="EMBL/GenBank/DDBJ databases">
        <title>Virgibacillus indicus sp. nov. and Virgibacillus profoundi sp. nov, two moderately halophilic bacteria isolated from marine sediment by using the Microfluidic Streak Plate.</title>
        <authorList>
            <person name="Xu B."/>
            <person name="Hu B."/>
            <person name="Wang J."/>
            <person name="Zhu Y."/>
            <person name="Huang L."/>
            <person name="Du W."/>
            <person name="Huang Y."/>
        </authorList>
    </citation>
    <scope>NUCLEOTIDE SEQUENCE [LARGE SCALE GENOMIC DNA]</scope>
    <source>
        <strain evidence="4 5">IO3-P2-C2</strain>
    </source>
</reference>
<dbReference type="InterPro" id="IPR003137">
    <property type="entry name" value="PA_domain"/>
</dbReference>
<gene>
    <name evidence="4" type="ORF">CIL03_06335</name>
</gene>
<dbReference type="PANTHER" id="PTHR10404:SF46">
    <property type="entry name" value="VACUOLAR PROTEIN SORTING-ASSOCIATED PROTEIN 70"/>
    <property type="match status" value="1"/>
</dbReference>
<keyword evidence="4" id="KW-0031">Aminopeptidase</keyword>
<dbReference type="EMBL" id="NPMS01000002">
    <property type="protein sequence ID" value="OZU89332.1"/>
    <property type="molecule type" value="Genomic_DNA"/>
</dbReference>
<comment type="caution">
    <text evidence="4">The sequence shown here is derived from an EMBL/GenBank/DDBJ whole genome shotgun (WGS) entry which is preliminary data.</text>
</comment>
<name>A0A265NBB9_9BACI</name>
<feature type="signal peptide" evidence="1">
    <location>
        <begin position="1"/>
        <end position="22"/>
    </location>
</feature>
<dbReference type="Pfam" id="PF04389">
    <property type="entry name" value="Peptidase_M28"/>
    <property type="match status" value="1"/>
</dbReference>
<dbReference type="SUPFAM" id="SSF53187">
    <property type="entry name" value="Zn-dependent exopeptidases"/>
    <property type="match status" value="1"/>
</dbReference>
<dbReference type="Gene3D" id="3.50.30.30">
    <property type="match status" value="1"/>
</dbReference>
<feature type="domain" description="PA" evidence="2">
    <location>
        <begin position="141"/>
        <end position="214"/>
    </location>
</feature>
<dbReference type="OrthoDB" id="9762302at2"/>
<feature type="chain" id="PRO_5039560215" evidence="1">
    <location>
        <begin position="23"/>
        <end position="466"/>
    </location>
</feature>
<dbReference type="AlphaFoldDB" id="A0A265NBB9"/>
<keyword evidence="5" id="KW-1185">Reference proteome</keyword>
<evidence type="ECO:0000259" key="3">
    <source>
        <dbReference type="Pfam" id="PF04389"/>
    </source>
</evidence>
<dbReference type="SUPFAM" id="SSF52025">
    <property type="entry name" value="PA domain"/>
    <property type="match status" value="1"/>
</dbReference>
<sequence length="466" mass="49940">MKRIFSLLAISAVLTLSAVSPAGVLGQPLVVTGQGTLDPFDRKIVKKIDAEQIYNHIGHLSEEPRVAGTEQEYRAVEYIQEEFDSYGYETEIQPFTYIGYTAPDLVELSSVDYAGELNPSYFTYSVSGDVSGEIIKAGLGTEEDVSELELTGKIALIQRGEISFAEKVLNAAGKGAAGVIIYNNSEGTLNGTLGGASDDYVPAVSLSQAEGEELSAFVESNPSAVFNLNIEGAEAGQHTSHNVIATKYPTNENKSTDEIIVVGSHHDSVAGAPGANDDASGVSVTLELARVLKNMPTDTEIRFVTFGAEELGLIGSYHYVDSLSEDEIERTIANFNLDMVGSRDAGDLVMATLDGEENLVTELAQASSERLNGEATPVGRGGSSDHVSFAEAGIPAALFIHSPTEPWYHSPEDTIDKISKEKLQDVAEIAGTAIYDQARFNNQNRNPKKGTKIKAAPAEYHEQLIK</sequence>
<dbReference type="CDD" id="cd02133">
    <property type="entry name" value="PA_C5a_like"/>
    <property type="match status" value="1"/>
</dbReference>
<keyword evidence="1" id="KW-0732">Signal</keyword>
<protein>
    <submittedName>
        <fullName evidence="4">Aminopeptidase</fullName>
    </submittedName>
</protein>
<dbReference type="InterPro" id="IPR007484">
    <property type="entry name" value="Peptidase_M28"/>
</dbReference>
<keyword evidence="4" id="KW-0645">Protease</keyword>
<dbReference type="Gene3D" id="3.40.630.10">
    <property type="entry name" value="Zn peptidases"/>
    <property type="match status" value="1"/>
</dbReference>
<evidence type="ECO:0000313" key="5">
    <source>
        <dbReference type="Proteomes" id="UP000216498"/>
    </source>
</evidence>
<keyword evidence="4" id="KW-0378">Hydrolase</keyword>
<evidence type="ECO:0000313" key="4">
    <source>
        <dbReference type="EMBL" id="OZU89332.1"/>
    </source>
</evidence>
<accession>A0A265NBB9</accession>
<organism evidence="4 5">
    <name type="scientific">Virgibacillus indicus</name>
    <dbReference type="NCBI Taxonomy" id="2024554"/>
    <lineage>
        <taxon>Bacteria</taxon>
        <taxon>Bacillati</taxon>
        <taxon>Bacillota</taxon>
        <taxon>Bacilli</taxon>
        <taxon>Bacillales</taxon>
        <taxon>Bacillaceae</taxon>
        <taxon>Virgibacillus</taxon>
    </lineage>
</organism>
<proteinExistence type="predicted"/>
<dbReference type="PANTHER" id="PTHR10404">
    <property type="entry name" value="N-ACETYLATED-ALPHA-LINKED ACIDIC DIPEPTIDASE"/>
    <property type="match status" value="1"/>
</dbReference>
<dbReference type="RefSeq" id="WP_094884758.1">
    <property type="nucleotide sequence ID" value="NZ_NPMS01000002.1"/>
</dbReference>
<feature type="domain" description="Peptidase M28" evidence="3">
    <location>
        <begin position="242"/>
        <end position="430"/>
    </location>
</feature>
<dbReference type="InterPro" id="IPR046450">
    <property type="entry name" value="PA_dom_sf"/>
</dbReference>
<dbReference type="GO" id="GO:0004177">
    <property type="term" value="F:aminopeptidase activity"/>
    <property type="evidence" value="ECO:0007669"/>
    <property type="project" value="UniProtKB-KW"/>
</dbReference>
<dbReference type="Pfam" id="PF02225">
    <property type="entry name" value="PA"/>
    <property type="match status" value="1"/>
</dbReference>
<evidence type="ECO:0000256" key="1">
    <source>
        <dbReference type="SAM" id="SignalP"/>
    </source>
</evidence>
<dbReference type="Proteomes" id="UP000216498">
    <property type="component" value="Unassembled WGS sequence"/>
</dbReference>
<evidence type="ECO:0000259" key="2">
    <source>
        <dbReference type="Pfam" id="PF02225"/>
    </source>
</evidence>
<dbReference type="InterPro" id="IPR039373">
    <property type="entry name" value="Peptidase_M28B"/>
</dbReference>